<dbReference type="SUPFAM" id="SSF46894">
    <property type="entry name" value="C-terminal effector domain of the bipartite response regulators"/>
    <property type="match status" value="1"/>
</dbReference>
<evidence type="ECO:0000313" key="7">
    <source>
        <dbReference type="Proteomes" id="UP000255529"/>
    </source>
</evidence>
<dbReference type="EMBL" id="JBFQXQ010000001">
    <property type="protein sequence ID" value="MEX3173326.1"/>
    <property type="molecule type" value="Genomic_DNA"/>
</dbReference>
<dbReference type="AlphaFoldDB" id="A0A380A860"/>
<dbReference type="InterPro" id="IPR016032">
    <property type="entry name" value="Sig_transdc_resp-reg_C-effctor"/>
</dbReference>
<dbReference type="RefSeq" id="WP_012146297.1">
    <property type="nucleotide sequence ID" value="NZ_CAMIRW010000008.1"/>
</dbReference>
<name>A0A380A860_9GAMM</name>
<feature type="modified residue" description="4-aspartylphosphate" evidence="2">
    <location>
        <position position="57"/>
    </location>
</feature>
<dbReference type="SMART" id="SM00421">
    <property type="entry name" value="HTH_LUXR"/>
    <property type="match status" value="1"/>
</dbReference>
<evidence type="ECO:0000313" key="6">
    <source>
        <dbReference type="EMBL" id="SUI76090.1"/>
    </source>
</evidence>
<evidence type="ECO:0000259" key="3">
    <source>
        <dbReference type="PROSITE" id="PS50043"/>
    </source>
</evidence>
<dbReference type="CDD" id="cd06170">
    <property type="entry name" value="LuxR_C_like"/>
    <property type="match status" value="1"/>
</dbReference>
<gene>
    <name evidence="6" type="primary">vraR</name>
    <name evidence="5" type="ORF">AB4M04_14695</name>
    <name evidence="6" type="ORF">NCTC11544_03761</name>
</gene>
<dbReference type="PROSITE" id="PS50043">
    <property type="entry name" value="HTH_LUXR_2"/>
    <property type="match status" value="1"/>
</dbReference>
<evidence type="ECO:0000313" key="8">
    <source>
        <dbReference type="Proteomes" id="UP001558101"/>
    </source>
</evidence>
<keyword evidence="2" id="KW-0597">Phosphoprotein</keyword>
<evidence type="ECO:0000313" key="5">
    <source>
        <dbReference type="EMBL" id="MEX3173326.1"/>
    </source>
</evidence>
<dbReference type="InterPro" id="IPR011006">
    <property type="entry name" value="CheY-like_superfamily"/>
</dbReference>
<dbReference type="EMBL" id="UGYN01000002">
    <property type="protein sequence ID" value="SUI76090.1"/>
    <property type="molecule type" value="Genomic_DNA"/>
</dbReference>
<accession>A0A380A860</accession>
<dbReference type="Proteomes" id="UP001558101">
    <property type="component" value="Unassembled WGS sequence"/>
</dbReference>
<dbReference type="InterPro" id="IPR001789">
    <property type="entry name" value="Sig_transdc_resp-reg_receiver"/>
</dbReference>
<feature type="domain" description="Response regulatory" evidence="4">
    <location>
        <begin position="5"/>
        <end position="122"/>
    </location>
</feature>
<evidence type="ECO:0000256" key="1">
    <source>
        <dbReference type="ARBA" id="ARBA00023125"/>
    </source>
</evidence>
<dbReference type="SMART" id="SM00448">
    <property type="entry name" value="REC"/>
    <property type="match status" value="1"/>
</dbReference>
<reference evidence="6 7" key="1">
    <citation type="submission" date="2018-06" db="EMBL/GenBank/DDBJ databases">
        <authorList>
            <consortium name="Pathogen Informatics"/>
            <person name="Doyle S."/>
        </authorList>
    </citation>
    <scope>NUCLEOTIDE SEQUENCE [LARGE SCALE GENOMIC DNA]</scope>
    <source>
        <strain evidence="6 7">NCTC11544</strain>
    </source>
</reference>
<protein>
    <submittedName>
        <fullName evidence="6">Response regulator protein vraR</fullName>
    </submittedName>
    <submittedName>
        <fullName evidence="5">Response regulator transcription factor</fullName>
    </submittedName>
</protein>
<proteinExistence type="predicted"/>
<dbReference type="GO" id="GO:0003677">
    <property type="term" value="F:DNA binding"/>
    <property type="evidence" value="ECO:0007669"/>
    <property type="project" value="UniProtKB-KW"/>
</dbReference>
<dbReference type="SUPFAM" id="SSF52172">
    <property type="entry name" value="CheY-like"/>
    <property type="match status" value="1"/>
</dbReference>
<organism evidence="6 7">
    <name type="scientific">Serratia quinivorans</name>
    <dbReference type="NCBI Taxonomy" id="137545"/>
    <lineage>
        <taxon>Bacteria</taxon>
        <taxon>Pseudomonadati</taxon>
        <taxon>Pseudomonadota</taxon>
        <taxon>Gammaproteobacteria</taxon>
        <taxon>Enterobacterales</taxon>
        <taxon>Yersiniaceae</taxon>
        <taxon>Serratia</taxon>
    </lineage>
</organism>
<reference evidence="5 8" key="2">
    <citation type="submission" date="2024-07" db="EMBL/GenBank/DDBJ databases">
        <title>Genomes of novel Serratia strains from suburban soil.</title>
        <authorList>
            <person name="Markert E.X."/>
            <person name="Severe K."/>
            <person name="Severe L."/>
            <person name="Twing K.I."/>
            <person name="Ward L.M."/>
        </authorList>
    </citation>
    <scope>NUCLEOTIDE SEQUENCE [LARGE SCALE GENOMIC DNA]</scope>
    <source>
        <strain evidence="5 8">3C-UT</strain>
    </source>
</reference>
<dbReference type="PROSITE" id="PS50110">
    <property type="entry name" value="RESPONSE_REGULATORY"/>
    <property type="match status" value="1"/>
</dbReference>
<feature type="domain" description="HTH luxR-type" evidence="3">
    <location>
        <begin position="142"/>
        <end position="206"/>
    </location>
</feature>
<evidence type="ECO:0000259" key="4">
    <source>
        <dbReference type="PROSITE" id="PS50110"/>
    </source>
</evidence>
<dbReference type="Pfam" id="PF00072">
    <property type="entry name" value="Response_reg"/>
    <property type="match status" value="1"/>
</dbReference>
<dbReference type="Gene3D" id="3.40.50.2300">
    <property type="match status" value="1"/>
</dbReference>
<dbReference type="PRINTS" id="PR00038">
    <property type="entry name" value="HTHLUXR"/>
</dbReference>
<evidence type="ECO:0000256" key="2">
    <source>
        <dbReference type="PROSITE-ProRule" id="PRU00169"/>
    </source>
</evidence>
<keyword evidence="1" id="KW-0238">DNA-binding</keyword>
<keyword evidence="8" id="KW-1185">Reference proteome</keyword>
<dbReference type="GO" id="GO:0006355">
    <property type="term" value="P:regulation of DNA-templated transcription"/>
    <property type="evidence" value="ECO:0007669"/>
    <property type="project" value="InterPro"/>
</dbReference>
<dbReference type="InterPro" id="IPR051015">
    <property type="entry name" value="EvgA-like"/>
</dbReference>
<dbReference type="InterPro" id="IPR000792">
    <property type="entry name" value="Tscrpt_reg_LuxR_C"/>
</dbReference>
<dbReference type="PANTHER" id="PTHR45566:SF1">
    <property type="entry name" value="HTH-TYPE TRANSCRIPTIONAL REGULATOR YHJB-RELATED"/>
    <property type="match status" value="1"/>
</dbReference>
<dbReference type="PROSITE" id="PS00622">
    <property type="entry name" value="HTH_LUXR_1"/>
    <property type="match status" value="1"/>
</dbReference>
<dbReference type="Proteomes" id="UP000255529">
    <property type="component" value="Unassembled WGS sequence"/>
</dbReference>
<dbReference type="GO" id="GO:0000160">
    <property type="term" value="P:phosphorelay signal transduction system"/>
    <property type="evidence" value="ECO:0007669"/>
    <property type="project" value="InterPro"/>
</dbReference>
<dbReference type="PANTHER" id="PTHR45566">
    <property type="entry name" value="HTH-TYPE TRANSCRIPTIONAL REGULATOR YHJB-RELATED"/>
    <property type="match status" value="1"/>
</dbReference>
<dbReference type="Pfam" id="PF00196">
    <property type="entry name" value="GerE"/>
    <property type="match status" value="1"/>
</dbReference>
<sequence>MGQEYALVVDDHPLVASGIANFLNTHCRFKHVHMATNEDHCYRHIMLNGPPRLMVIDFWLSNGTALKFLKEMNERYSQIRLLVVSGDDNNEIWQKVREAGGHGFVLKNESPELFAKAVATLTDNRLWFPQDNATGVTPVQNHLQHLNLTPRQVEVLAMMLRGFPNKRIASQLSISEPTVKEHISNILKKIGVNSRVEAITLLHGRSGPLQ</sequence>